<proteinExistence type="inferred from homology"/>
<dbReference type="SUPFAM" id="SSF82866">
    <property type="entry name" value="Multidrug efflux transporter AcrB transmembrane domain"/>
    <property type="match status" value="2"/>
</dbReference>
<keyword evidence="13" id="KW-0325">Glycoprotein</keyword>
<evidence type="ECO:0000256" key="5">
    <source>
        <dbReference type="ARBA" id="ARBA00022692"/>
    </source>
</evidence>
<dbReference type="GO" id="GO:0005319">
    <property type="term" value="F:lipid transporter activity"/>
    <property type="evidence" value="ECO:0007669"/>
    <property type="project" value="InterPro"/>
</dbReference>
<feature type="domain" description="SSD" evidence="19">
    <location>
        <begin position="642"/>
        <end position="806"/>
    </location>
</feature>
<feature type="signal peptide" evidence="18">
    <location>
        <begin position="1"/>
        <end position="24"/>
    </location>
</feature>
<keyword evidence="6 18" id="KW-0732">Signal</keyword>
<reference evidence="20" key="1">
    <citation type="submission" date="2021-10" db="EMBL/GenBank/DDBJ databases">
        <title>Tropical sea cucumber genome reveals ecological adaptation and Cuvierian tubules defense mechanism.</title>
        <authorList>
            <person name="Chen T."/>
        </authorList>
    </citation>
    <scope>NUCLEOTIDE SEQUENCE</scope>
    <source>
        <strain evidence="20">Nanhai2018</strain>
        <tissue evidence="20">Muscle</tissue>
    </source>
</reference>
<dbReference type="GO" id="GO:0030301">
    <property type="term" value="P:cholesterol transport"/>
    <property type="evidence" value="ECO:0007669"/>
    <property type="project" value="UniProtKB-ARBA"/>
</dbReference>
<feature type="transmembrane region" description="Helical" evidence="17">
    <location>
        <begin position="1175"/>
        <end position="1193"/>
    </location>
</feature>
<feature type="transmembrane region" description="Helical" evidence="17">
    <location>
        <begin position="1214"/>
        <end position="1240"/>
    </location>
</feature>
<dbReference type="GO" id="GO:0015485">
    <property type="term" value="F:cholesterol binding"/>
    <property type="evidence" value="ECO:0007669"/>
    <property type="project" value="TreeGrafter"/>
</dbReference>
<feature type="transmembrane region" description="Helical" evidence="17">
    <location>
        <begin position="295"/>
        <end position="320"/>
    </location>
</feature>
<dbReference type="EMBL" id="JAIZAY010000022">
    <property type="protein sequence ID" value="KAJ8020678.1"/>
    <property type="molecule type" value="Genomic_DNA"/>
</dbReference>
<keyword evidence="7 17" id="KW-1133">Transmembrane helix</keyword>
<dbReference type="InterPro" id="IPR032190">
    <property type="entry name" value="NPC1_N"/>
</dbReference>
<feature type="transmembrane region" description="Helical" evidence="17">
    <location>
        <begin position="1148"/>
        <end position="1169"/>
    </location>
</feature>
<sequence>MSSKISKVFISHIFFSIILLQVHSAELRVYQDGYCMTYGHCGTDETSQKPIPCYYNGPSQPLIDSRGLKILEELCPWMLAEEGQTTYTCCDPDGLNTLLTNVQPAQQTLDRCPSCYRNFLNLLCSTTCSPNQSVFMNVTQTEPYTPSWDLQEESVEKFQGNETVLSVDVWLEGDFAHGMYNACKDVNFPSTNTKVMALYCGQYGADHCSAQRWLDFIGSKDNGQTPFAFNYMLRNNSIPEPEIFTPLNITIHPCSEGFGNNTEPCSCQDCPKACPPIIPPPPTPPPCKIAGIDCFTFAVSWCYLAFILVFTLVLVMRCVFCASKASGTMYSEKGFDVGCREAFGEKIGRLLRVTFQKLGYFVAENPFPVIFACVVIVLGLSCGILMLSVTTDPVELWSPPQSEARLQKNYFDEHFGPFYRTEQLIIQAPHTPSSIYETYPYYTEVPFGPVLNKEILHMVLDLQDEIADLKAYYVDEDSGENKTIGLEDICFAPLAPQNKNCTIVSVLNYFQNSHEMLDKNATDGFFTTADYHDHILSCTASPTALADTTDLHTPCMGTFGGPVYPWTALAGYDGDNYNNATILVITFPVNNYKTGDPRVKHALAWEKVYLNFMKNYSNENLTIAYQAERSVEDEIGAESDADIVTIAVSYLVMFGYVSIALGQFRRIERLLIDSKILLGLSGVVIVFCSVASAVGALAYFHVPATLIVIEVVPFLVLAVGVDNIFILVQTYQRSYNPNENVQHQVARVLGEVGPSMLLTSTSESVAFYLGALSDMPAVKAFSLYAATAVLVNFLLQITCFVALLSLDSVRQKKNYLEIVCCFQDKTAGDPPAGPGLLQQFVEKIYSPCLLTVPIRWCVMVFFSFIFFASLSFLPKLSIGLDQTLSMPERSYMLDYFNMELNYLKVGPPVYFVVKDGFDYESKENQNMICGTTGCNSDSLTSQIYFASHQAGYQHVAHPASSWIDDYFDWSKSGDIHKACCRVYNGTDIFCPSSVSNDTCVACRGVTSSRPTGEDFSKYLPFFLEDFPCINCSKGGKAAYSDAVNFTDSTKTKVGATYFMTYHTINRNSSDYITAIERARNISANITTMLKESANITDENFEVFPYSVFYVFYEQYLTMYRNAIINLSICTGAIFLITFLLLGCDLVSALICTGTIIIITVDLMGVMYLWGIELNAVSVVNLVMSVGISVEFCSHITRAFAMSVKPTRVERAHYALAHIGSSVLSGITLTKALGIIILFFSRSQLFQVYYFRMYLSIVILGGSHGLIFLPVLLSFIGPSLNKARLARENNLPSTQSSENSPLISDSSIQGDGYNSIHA</sequence>
<evidence type="ECO:0000256" key="9">
    <source>
        <dbReference type="ARBA" id="ARBA00023098"/>
    </source>
</evidence>
<keyword evidence="21" id="KW-1185">Reference proteome</keyword>
<feature type="transmembrane region" description="Helical" evidence="17">
    <location>
        <begin position="853"/>
        <end position="873"/>
    </location>
</feature>
<dbReference type="Pfam" id="PF22314">
    <property type="entry name" value="NPC1_MLD"/>
    <property type="match status" value="1"/>
</dbReference>
<evidence type="ECO:0000256" key="12">
    <source>
        <dbReference type="ARBA" id="ARBA00023166"/>
    </source>
</evidence>
<evidence type="ECO:0000256" key="4">
    <source>
        <dbReference type="ARBA" id="ARBA00022548"/>
    </source>
</evidence>
<dbReference type="Gene3D" id="1.20.1640.10">
    <property type="entry name" value="Multidrug efflux transporter AcrB transmembrane domain"/>
    <property type="match status" value="2"/>
</dbReference>
<evidence type="ECO:0000256" key="6">
    <source>
        <dbReference type="ARBA" id="ARBA00022729"/>
    </source>
</evidence>
<feature type="transmembrane region" description="Helical" evidence="17">
    <location>
        <begin position="676"/>
        <end position="700"/>
    </location>
</feature>
<evidence type="ECO:0000256" key="18">
    <source>
        <dbReference type="SAM" id="SignalP"/>
    </source>
</evidence>
<protein>
    <submittedName>
        <fullName evidence="20">NPC intracellular cholesterol transporter 1</fullName>
    </submittedName>
</protein>
<keyword evidence="4" id="KW-0153">Cholesterol metabolism</keyword>
<evidence type="ECO:0000313" key="20">
    <source>
        <dbReference type="EMBL" id="KAJ8020678.1"/>
    </source>
</evidence>
<dbReference type="GO" id="GO:0012505">
    <property type="term" value="C:endomembrane system"/>
    <property type="evidence" value="ECO:0007669"/>
    <property type="project" value="UniProtKB-SubCell"/>
</dbReference>
<comment type="subcellular location">
    <subcellularLocation>
        <location evidence="1">Endomembrane system</location>
        <topology evidence="1">Multi-pass membrane protein</topology>
    </subcellularLocation>
</comment>
<evidence type="ECO:0000256" key="8">
    <source>
        <dbReference type="ARBA" id="ARBA00023055"/>
    </source>
</evidence>
<keyword evidence="12" id="KW-1207">Sterol metabolism</keyword>
<comment type="similarity">
    <text evidence="2">Belongs to the patched family.</text>
</comment>
<feature type="compositionally biased region" description="Polar residues" evidence="16">
    <location>
        <begin position="1290"/>
        <end position="1308"/>
    </location>
</feature>
<dbReference type="InterPro" id="IPR000731">
    <property type="entry name" value="SSD"/>
</dbReference>
<evidence type="ECO:0000256" key="14">
    <source>
        <dbReference type="ARBA" id="ARBA00023221"/>
    </source>
</evidence>
<keyword evidence="14" id="KW-0753">Steroid metabolism</keyword>
<dbReference type="NCBIfam" id="TIGR00917">
    <property type="entry name" value="2A060601"/>
    <property type="match status" value="1"/>
</dbReference>
<feature type="transmembrane region" description="Helical" evidence="17">
    <location>
        <begin position="706"/>
        <end position="728"/>
    </location>
</feature>
<evidence type="ECO:0000256" key="10">
    <source>
        <dbReference type="ARBA" id="ARBA00023136"/>
    </source>
</evidence>
<keyword evidence="9" id="KW-0443">Lipid metabolism</keyword>
<keyword evidence="5 17" id="KW-0812">Transmembrane</keyword>
<comment type="catalytic activity">
    <reaction evidence="15">
        <text>cholesterol(in) = cholesterol(out)</text>
        <dbReference type="Rhea" id="RHEA:39747"/>
        <dbReference type="ChEBI" id="CHEBI:16113"/>
    </reaction>
</comment>
<evidence type="ECO:0000259" key="19">
    <source>
        <dbReference type="PROSITE" id="PS50156"/>
    </source>
</evidence>
<feature type="chain" id="PRO_5040378725" evidence="18">
    <location>
        <begin position="25"/>
        <end position="1317"/>
    </location>
</feature>
<feature type="transmembrane region" description="Helical" evidence="17">
    <location>
        <begin position="1122"/>
        <end position="1141"/>
    </location>
</feature>
<evidence type="ECO:0000256" key="2">
    <source>
        <dbReference type="ARBA" id="ARBA00005585"/>
    </source>
</evidence>
<evidence type="ECO:0000256" key="7">
    <source>
        <dbReference type="ARBA" id="ARBA00022989"/>
    </source>
</evidence>
<evidence type="ECO:0000256" key="3">
    <source>
        <dbReference type="ARBA" id="ARBA00022448"/>
    </source>
</evidence>
<keyword evidence="11" id="KW-1015">Disulfide bond</keyword>
<dbReference type="PANTHER" id="PTHR45727">
    <property type="entry name" value="NPC INTRACELLULAR CHOLESTEROL TRANSPORTER 1"/>
    <property type="match status" value="1"/>
</dbReference>
<feature type="transmembrane region" description="Helical" evidence="17">
    <location>
        <begin position="781"/>
        <end position="806"/>
    </location>
</feature>
<accession>A0A9Q0YD71</accession>
<keyword evidence="3" id="KW-0813">Transport</keyword>
<dbReference type="Proteomes" id="UP001152320">
    <property type="component" value="Chromosome 22"/>
</dbReference>
<evidence type="ECO:0000256" key="1">
    <source>
        <dbReference type="ARBA" id="ARBA00004127"/>
    </source>
</evidence>
<dbReference type="PROSITE" id="PS50156">
    <property type="entry name" value="SSD"/>
    <property type="match status" value="1"/>
</dbReference>
<dbReference type="FunFam" id="1.20.1640.10:FF:000010">
    <property type="entry name" value="NPC intracellular cholesterol transporter 1"/>
    <property type="match status" value="1"/>
</dbReference>
<keyword evidence="10 17" id="KW-0472">Membrane</keyword>
<dbReference type="InterPro" id="IPR004765">
    <property type="entry name" value="NPC1-like"/>
</dbReference>
<dbReference type="GO" id="GO:0030299">
    <property type="term" value="P:intestinal cholesterol absorption"/>
    <property type="evidence" value="ECO:0007669"/>
    <property type="project" value="TreeGrafter"/>
</dbReference>
<dbReference type="Pfam" id="PF16414">
    <property type="entry name" value="NPC1_N"/>
    <property type="match status" value="1"/>
</dbReference>
<dbReference type="PANTHER" id="PTHR45727:SF2">
    <property type="entry name" value="NPC INTRACELLULAR CHOLESTEROL TRANSPORTER 1"/>
    <property type="match status" value="1"/>
</dbReference>
<name>A0A9Q0YD71_HOLLE</name>
<feature type="transmembrane region" description="Helical" evidence="17">
    <location>
        <begin position="367"/>
        <end position="389"/>
    </location>
</feature>
<keyword evidence="8" id="KW-0445">Lipid transport</keyword>
<gene>
    <name evidence="20" type="ORF">HOLleu_40330</name>
</gene>
<dbReference type="InterPro" id="IPR053956">
    <property type="entry name" value="NPC1_MLD"/>
</dbReference>
<evidence type="ECO:0000256" key="13">
    <source>
        <dbReference type="ARBA" id="ARBA00023180"/>
    </source>
</evidence>
<comment type="caution">
    <text evidence="20">The sequence shown here is derived from an EMBL/GenBank/DDBJ whole genome shotgun (WGS) entry which is preliminary data.</text>
</comment>
<dbReference type="InterPro" id="IPR053958">
    <property type="entry name" value="HMGCR/SNAP/NPC1-like_SSD"/>
</dbReference>
<evidence type="ECO:0000313" key="21">
    <source>
        <dbReference type="Proteomes" id="UP001152320"/>
    </source>
</evidence>
<evidence type="ECO:0000256" key="15">
    <source>
        <dbReference type="ARBA" id="ARBA00034049"/>
    </source>
</evidence>
<evidence type="ECO:0000256" key="11">
    <source>
        <dbReference type="ARBA" id="ARBA00023157"/>
    </source>
</evidence>
<dbReference type="GO" id="GO:0008203">
    <property type="term" value="P:cholesterol metabolic process"/>
    <property type="evidence" value="ECO:0007669"/>
    <property type="project" value="UniProtKB-KW"/>
</dbReference>
<feature type="region of interest" description="Disordered" evidence="16">
    <location>
        <begin position="1290"/>
        <end position="1317"/>
    </location>
</feature>
<organism evidence="20 21">
    <name type="scientific">Holothuria leucospilota</name>
    <name type="common">Black long sea cucumber</name>
    <name type="synonym">Mertensiothuria leucospilota</name>
    <dbReference type="NCBI Taxonomy" id="206669"/>
    <lineage>
        <taxon>Eukaryota</taxon>
        <taxon>Metazoa</taxon>
        <taxon>Echinodermata</taxon>
        <taxon>Eleutherozoa</taxon>
        <taxon>Echinozoa</taxon>
        <taxon>Holothuroidea</taxon>
        <taxon>Aspidochirotacea</taxon>
        <taxon>Aspidochirotida</taxon>
        <taxon>Holothuriidae</taxon>
        <taxon>Holothuria</taxon>
    </lineage>
</organism>
<dbReference type="OrthoDB" id="6510177at2759"/>
<dbReference type="FunFam" id="1.20.1640.10:FF:000008">
    <property type="entry name" value="NPC intracellular cholesterol transporter 1"/>
    <property type="match status" value="1"/>
</dbReference>
<evidence type="ECO:0000256" key="17">
    <source>
        <dbReference type="SAM" id="Phobius"/>
    </source>
</evidence>
<dbReference type="GO" id="GO:0005886">
    <property type="term" value="C:plasma membrane"/>
    <property type="evidence" value="ECO:0007669"/>
    <property type="project" value="TreeGrafter"/>
</dbReference>
<dbReference type="Pfam" id="PF12349">
    <property type="entry name" value="Sterol-sensing"/>
    <property type="match status" value="1"/>
</dbReference>
<feature type="transmembrane region" description="Helical" evidence="17">
    <location>
        <begin position="643"/>
        <end position="664"/>
    </location>
</feature>
<dbReference type="GO" id="GO:0042632">
    <property type="term" value="P:cholesterol homeostasis"/>
    <property type="evidence" value="ECO:0007669"/>
    <property type="project" value="TreeGrafter"/>
</dbReference>
<evidence type="ECO:0000256" key="16">
    <source>
        <dbReference type="SAM" id="MobiDB-lite"/>
    </source>
</evidence>
<feature type="transmembrane region" description="Helical" evidence="17">
    <location>
        <begin position="1252"/>
        <end position="1276"/>
    </location>
</feature>